<dbReference type="SUPFAM" id="SSF52151">
    <property type="entry name" value="FabD/lysophospholipase-like"/>
    <property type="match status" value="1"/>
</dbReference>
<evidence type="ECO:0000256" key="1">
    <source>
        <dbReference type="ARBA" id="ARBA00023098"/>
    </source>
</evidence>
<dbReference type="InterPro" id="IPR002641">
    <property type="entry name" value="PNPLA_dom"/>
</dbReference>
<keyword evidence="2" id="KW-0378">Hydrolase</keyword>
<feature type="short sequence motif" description="GXSXG" evidence="2">
    <location>
        <begin position="73"/>
        <end position="77"/>
    </location>
</feature>
<organism evidence="4 5">
    <name type="scientific">Sandaracinobacteroides saxicola</name>
    <dbReference type="NCBI Taxonomy" id="2759707"/>
    <lineage>
        <taxon>Bacteria</taxon>
        <taxon>Pseudomonadati</taxon>
        <taxon>Pseudomonadota</taxon>
        <taxon>Alphaproteobacteria</taxon>
        <taxon>Sphingomonadales</taxon>
        <taxon>Sphingosinicellaceae</taxon>
        <taxon>Sandaracinobacteroides</taxon>
    </lineage>
</organism>
<feature type="active site" description="Nucleophile" evidence="2">
    <location>
        <position position="75"/>
    </location>
</feature>
<dbReference type="InterPro" id="IPR019894">
    <property type="entry name" value="Patatin-related_protein"/>
</dbReference>
<name>A0A7G5IIW4_9SPHN</name>
<dbReference type="Pfam" id="PF01734">
    <property type="entry name" value="Patatin"/>
    <property type="match status" value="1"/>
</dbReference>
<keyword evidence="5" id="KW-1185">Reference proteome</keyword>
<dbReference type="RefSeq" id="WP_182297037.1">
    <property type="nucleotide sequence ID" value="NZ_CP059851.1"/>
</dbReference>
<evidence type="ECO:0000313" key="5">
    <source>
        <dbReference type="Proteomes" id="UP000515292"/>
    </source>
</evidence>
<feature type="domain" description="PNPLA" evidence="3">
    <location>
        <begin position="10"/>
        <end position="319"/>
    </location>
</feature>
<dbReference type="KEGG" id="sand:H3309_02010"/>
<dbReference type="Proteomes" id="UP000515292">
    <property type="component" value="Chromosome"/>
</dbReference>
<dbReference type="AlphaFoldDB" id="A0A7G5IIW4"/>
<dbReference type="PROSITE" id="PS51635">
    <property type="entry name" value="PNPLA"/>
    <property type="match status" value="1"/>
</dbReference>
<sequence length="759" mass="81921">MREKELRLALVCYGGVSLAVYMHGITKELWKLLRASEAFASGQAVSGDSEPVWAALLQALPLRLRVVTDIIAGASAGGINGILLGHAIVGGHDMEALRDLWLAKADIDVMLDPDARPASRLSRIYAEPFAWWAAKASNTLAAIDSEVRAEVTMKLSRFVRSRWFAPPFSGDGLTLLLDEAIAAMRATGPPLLPATQSLDLFVTVTDYHGMGQRLMLHSPTAITETEHRRIISFSVPPGKGRVLGERPALVFAARATASFPGAFPPAGIGEIDRMLAARGEPWPGRAAFVAASLSGDRPVEELRLIDGSVLNNAPFGPAIATLRHRPAHRSVDRRFVYIDPSPGVHGLVPGGDRPEPGFFTTILRALADIPREQPIRDNLEAIAAVSQRIRRLRGVVEGMTPAVDAAIARAVGGGFFLLPLSAPRLARARSRIQSVAAKEAGFAYAAYAHLKLRVVIDEAAALLAQAAGMDALHEQDMRQALRGHAEAVGAMDVAAVTAKEGPSSAYVGLMRALDLGFRVRRLRFVIRRVTQLAEAADSGEAPDAADAMKARLHLALAPFLRLRRGDEVLAPVAAQLRAGDIAGAVEALKRWMDLSALDAAADRAVLDVSGGKPSRGLRQAVIRAWLGFPFYDIALLPLMQDDGFESFDEIKVDRISPEDATALKSGGTRATLKGWQMNAFGAFFSRAWRENDYLWGRLHAAERLVDIVVSAVDGEMPVAITKMKRQLFAAILASEREHLTLIHPLIDELEGYNRAPTSS</sequence>
<accession>A0A7G5IIW4</accession>
<comment type="caution">
    <text evidence="2">Lacks conserved residue(s) required for the propagation of feature annotation.</text>
</comment>
<gene>
    <name evidence="4" type="ORF">H3309_02010</name>
</gene>
<dbReference type="GO" id="GO:0016042">
    <property type="term" value="P:lipid catabolic process"/>
    <property type="evidence" value="ECO:0007669"/>
    <property type="project" value="UniProtKB-UniRule"/>
</dbReference>
<dbReference type="Gene3D" id="3.40.1090.10">
    <property type="entry name" value="Cytosolic phospholipase A2 catalytic domain"/>
    <property type="match status" value="1"/>
</dbReference>
<dbReference type="InterPro" id="IPR024282">
    <property type="entry name" value="DUF3376"/>
</dbReference>
<dbReference type="NCBIfam" id="TIGR03607">
    <property type="entry name" value="patatin-like protein"/>
    <property type="match status" value="1"/>
</dbReference>
<feature type="active site" description="Proton acceptor" evidence="2">
    <location>
        <position position="306"/>
    </location>
</feature>
<dbReference type="Pfam" id="PF11856">
    <property type="entry name" value="DUF3376"/>
    <property type="match status" value="1"/>
</dbReference>
<reference evidence="4 5" key="1">
    <citation type="submission" date="2020-07" db="EMBL/GenBank/DDBJ databases">
        <title>Complete genome sequence for Sandaracinobacter sp. M6.</title>
        <authorList>
            <person name="Tang Y."/>
            <person name="Liu Q."/>
            <person name="Guo Z."/>
            <person name="Lei P."/>
            <person name="Huang B."/>
        </authorList>
    </citation>
    <scope>NUCLEOTIDE SEQUENCE [LARGE SCALE GENOMIC DNA]</scope>
    <source>
        <strain evidence="4 5">M6</strain>
    </source>
</reference>
<dbReference type="InterPro" id="IPR016035">
    <property type="entry name" value="Acyl_Trfase/lysoPLipase"/>
</dbReference>
<dbReference type="EMBL" id="CP059851">
    <property type="protein sequence ID" value="QMW23306.1"/>
    <property type="molecule type" value="Genomic_DNA"/>
</dbReference>
<protein>
    <submittedName>
        <fullName evidence="4">Patatin-like protein</fullName>
    </submittedName>
</protein>
<evidence type="ECO:0000256" key="2">
    <source>
        <dbReference type="PROSITE-ProRule" id="PRU01161"/>
    </source>
</evidence>
<keyword evidence="1 2" id="KW-0443">Lipid metabolism</keyword>
<keyword evidence="2" id="KW-0442">Lipid degradation</keyword>
<dbReference type="GO" id="GO:0016787">
    <property type="term" value="F:hydrolase activity"/>
    <property type="evidence" value="ECO:0007669"/>
    <property type="project" value="UniProtKB-UniRule"/>
</dbReference>
<proteinExistence type="predicted"/>
<evidence type="ECO:0000313" key="4">
    <source>
        <dbReference type="EMBL" id="QMW23306.1"/>
    </source>
</evidence>
<evidence type="ECO:0000259" key="3">
    <source>
        <dbReference type="PROSITE" id="PS51635"/>
    </source>
</evidence>